<dbReference type="EMBL" id="NVUS01000011">
    <property type="protein sequence ID" value="PCJ00559.1"/>
    <property type="molecule type" value="Genomic_DNA"/>
</dbReference>
<dbReference type="SMART" id="SM00283">
    <property type="entry name" value="MA"/>
    <property type="match status" value="1"/>
</dbReference>
<proteinExistence type="predicted"/>
<dbReference type="PANTHER" id="PTHR32089">
    <property type="entry name" value="METHYL-ACCEPTING CHEMOTAXIS PROTEIN MCPB"/>
    <property type="match status" value="1"/>
</dbReference>
<accession>A0A2A4Z0A0</accession>
<name>A0A2A4Z0A0_9PROT</name>
<dbReference type="AlphaFoldDB" id="A0A2A4Z0A0"/>
<evidence type="ECO:0000313" key="4">
    <source>
        <dbReference type="EMBL" id="PCJ00559.1"/>
    </source>
</evidence>
<keyword evidence="1 2" id="KW-0807">Transducer</keyword>
<reference key="1">
    <citation type="submission" date="2017-08" db="EMBL/GenBank/DDBJ databases">
        <title>A dynamic microbial community with high functional redundancy inhabits the cold, oxic subseafloor aquifer.</title>
        <authorList>
            <person name="Tully B.J."/>
            <person name="Wheat C.G."/>
            <person name="Glazer B.T."/>
            <person name="Huber J.A."/>
        </authorList>
    </citation>
    <scope>NUCLEOTIDE SEQUENCE [LARGE SCALE GENOMIC DNA]</scope>
</reference>
<dbReference type="GO" id="GO:0016020">
    <property type="term" value="C:membrane"/>
    <property type="evidence" value="ECO:0007669"/>
    <property type="project" value="InterPro"/>
</dbReference>
<evidence type="ECO:0000259" key="3">
    <source>
        <dbReference type="PROSITE" id="PS50111"/>
    </source>
</evidence>
<feature type="domain" description="Methyl-accepting transducer" evidence="3">
    <location>
        <begin position="36"/>
        <end position="215"/>
    </location>
</feature>
<reference evidence="4" key="2">
    <citation type="journal article" date="2018" name="ISME J.">
        <title>A dynamic microbial community with high functional redundancy inhabits the cold, oxic subseafloor aquifer.</title>
        <authorList>
            <person name="Tully B.J."/>
            <person name="Wheat C.G."/>
            <person name="Glazer B.T."/>
            <person name="Huber J.A."/>
        </authorList>
    </citation>
    <scope>NUCLEOTIDE SEQUENCE</scope>
    <source>
        <strain evidence="4">NORP83</strain>
    </source>
</reference>
<gene>
    <name evidence="4" type="ORF">COB13_09645</name>
</gene>
<dbReference type="InterPro" id="IPR004089">
    <property type="entry name" value="MCPsignal_dom"/>
</dbReference>
<evidence type="ECO:0000256" key="2">
    <source>
        <dbReference type="PROSITE-ProRule" id="PRU00284"/>
    </source>
</evidence>
<dbReference type="Pfam" id="PF00015">
    <property type="entry name" value="MCPsignal"/>
    <property type="match status" value="1"/>
</dbReference>
<comment type="caution">
    <text evidence="4">The sequence shown here is derived from an EMBL/GenBank/DDBJ whole genome shotgun (WGS) entry which is preliminary data.</text>
</comment>
<dbReference type="Gene3D" id="1.10.287.950">
    <property type="entry name" value="Methyl-accepting chemotaxis protein"/>
    <property type="match status" value="1"/>
</dbReference>
<dbReference type="PROSITE" id="PS50111">
    <property type="entry name" value="CHEMOTAXIS_TRANSDUC_2"/>
    <property type="match status" value="1"/>
</dbReference>
<dbReference type="GO" id="GO:0007165">
    <property type="term" value="P:signal transduction"/>
    <property type="evidence" value="ECO:0007669"/>
    <property type="project" value="UniProtKB-KW"/>
</dbReference>
<organism evidence="4">
    <name type="scientific">OCS116 cluster bacterium</name>
    <dbReference type="NCBI Taxonomy" id="2030921"/>
    <lineage>
        <taxon>Bacteria</taxon>
        <taxon>Pseudomonadati</taxon>
        <taxon>Pseudomonadota</taxon>
        <taxon>Alphaproteobacteria</taxon>
        <taxon>OCS116 cluster</taxon>
    </lineage>
</organism>
<protein>
    <recommendedName>
        <fullName evidence="3">Methyl-accepting transducer domain-containing protein</fullName>
    </recommendedName>
</protein>
<sequence>MQHNNQEGLKPPVEIALSIIDTKYKQFQNGDITQQVDQSSNIVQQVSETISKTNDQVLNLATKSQKIGEVVSLIQDIAEQTNLLALNVTIEAARAGEMGKGIVVVASEVKNLANQTAKATEEISSQVTDIQNSTKVAVVDIWDITRIMTEVDAYTTSIGSSVIQQNSATQEIPENVAQASTGAEVVANNIKNIANVIQITNDSAEKVAAVSESLNERVIHLNNSVDNFLKNVANALLIVIIT</sequence>
<dbReference type="SUPFAM" id="SSF58104">
    <property type="entry name" value="Methyl-accepting chemotaxis protein (MCP) signaling domain"/>
    <property type="match status" value="1"/>
</dbReference>
<dbReference type="PANTHER" id="PTHR32089:SF112">
    <property type="entry name" value="LYSOZYME-LIKE PROTEIN-RELATED"/>
    <property type="match status" value="1"/>
</dbReference>
<evidence type="ECO:0000256" key="1">
    <source>
        <dbReference type="ARBA" id="ARBA00023224"/>
    </source>
</evidence>